<dbReference type="GO" id="GO:0003723">
    <property type="term" value="F:RNA binding"/>
    <property type="evidence" value="ECO:0007669"/>
    <property type="project" value="TreeGrafter"/>
</dbReference>
<feature type="region of interest" description="Disordered" evidence="1">
    <location>
        <begin position="176"/>
        <end position="204"/>
    </location>
</feature>
<reference evidence="2" key="1">
    <citation type="submission" date="2013-07" db="EMBL/GenBank/DDBJ databases">
        <title>The genome of an arbuscular mycorrhizal fungus provides insights into the evolution of the oldest plant symbiosis.</title>
        <authorList>
            <consortium name="DOE Joint Genome Institute"/>
            <person name="Tisserant E."/>
            <person name="Malbreil M."/>
            <person name="Kuo A."/>
            <person name="Kohler A."/>
            <person name="Symeonidi A."/>
            <person name="Balestrini R."/>
            <person name="Charron P."/>
            <person name="Duensing N."/>
            <person name="Frei-dit-Frey N."/>
            <person name="Gianinazzi-Pearson V."/>
            <person name="Gilbert B."/>
            <person name="Handa Y."/>
            <person name="Hijri M."/>
            <person name="Kaul R."/>
            <person name="Kawaguchi M."/>
            <person name="Krajinski F."/>
            <person name="Lammers P."/>
            <person name="Lapierre D."/>
            <person name="Masclaux F.G."/>
            <person name="Murat C."/>
            <person name="Morin E."/>
            <person name="Ndikumana S."/>
            <person name="Pagni M."/>
            <person name="Petitpierre D."/>
            <person name="Requena N."/>
            <person name="Rosikiewicz P."/>
            <person name="Riley R."/>
            <person name="Saito K."/>
            <person name="San Clemente H."/>
            <person name="Shapiro H."/>
            <person name="van Tuinen D."/>
            <person name="Becard G."/>
            <person name="Bonfante P."/>
            <person name="Paszkowski U."/>
            <person name="Shachar-Hill Y."/>
            <person name="Young J.P."/>
            <person name="Sanders I.R."/>
            <person name="Henrissat B."/>
            <person name="Rensing S.A."/>
            <person name="Grigoriev I.V."/>
            <person name="Corradi N."/>
            <person name="Roux C."/>
            <person name="Martin F."/>
        </authorList>
    </citation>
    <scope>NUCLEOTIDE SEQUENCE</scope>
    <source>
        <strain evidence="2">DAOM 197198</strain>
    </source>
</reference>
<proteinExistence type="predicted"/>
<dbReference type="InterPro" id="IPR052084">
    <property type="entry name" value="SF3B4_spliceosome_assoc"/>
</dbReference>
<organism evidence="2">
    <name type="scientific">Rhizophagus irregularis (strain DAOM 181602 / DAOM 197198 / MUCL 43194)</name>
    <name type="common">Arbuscular mycorrhizal fungus</name>
    <name type="synonym">Glomus intraradices</name>
    <dbReference type="NCBI Taxonomy" id="747089"/>
    <lineage>
        <taxon>Eukaryota</taxon>
        <taxon>Fungi</taxon>
        <taxon>Fungi incertae sedis</taxon>
        <taxon>Mucoromycota</taxon>
        <taxon>Glomeromycotina</taxon>
        <taxon>Glomeromycetes</taxon>
        <taxon>Glomerales</taxon>
        <taxon>Glomeraceae</taxon>
        <taxon>Rhizophagus</taxon>
    </lineage>
</organism>
<gene>
    <name evidence="2" type="ORF">GLOINDRAFT_22477</name>
</gene>
<dbReference type="GO" id="GO:0048026">
    <property type="term" value="P:positive regulation of mRNA splicing, via spliceosome"/>
    <property type="evidence" value="ECO:0007669"/>
    <property type="project" value="TreeGrafter"/>
</dbReference>
<evidence type="ECO:0000313" key="2">
    <source>
        <dbReference type="EMBL" id="ESA16770.1"/>
    </source>
</evidence>
<dbReference type="PANTHER" id="PTHR48030:SF3">
    <property type="entry name" value="SPLICING FACTOR 3B SUBUNIT 4"/>
    <property type="match status" value="1"/>
</dbReference>
<evidence type="ECO:0008006" key="3">
    <source>
        <dbReference type="Google" id="ProtNLM"/>
    </source>
</evidence>
<protein>
    <recommendedName>
        <fullName evidence="3">RRM domain-containing protein</fullName>
    </recommendedName>
</protein>
<dbReference type="Gene3D" id="3.30.70.330">
    <property type="match status" value="1"/>
</dbReference>
<dbReference type="SUPFAM" id="SSF54928">
    <property type="entry name" value="RNA-binding domain, RBD"/>
    <property type="match status" value="1"/>
</dbReference>
<dbReference type="eggNOG" id="KOG0131">
    <property type="taxonomic scope" value="Eukaryota"/>
</dbReference>
<dbReference type="GO" id="GO:0005730">
    <property type="term" value="C:nucleolus"/>
    <property type="evidence" value="ECO:0007669"/>
    <property type="project" value="TreeGrafter"/>
</dbReference>
<dbReference type="GO" id="GO:0071011">
    <property type="term" value="C:precatalytic spliceosome"/>
    <property type="evidence" value="ECO:0007669"/>
    <property type="project" value="TreeGrafter"/>
</dbReference>
<name>U9U8Q8_RHIID</name>
<dbReference type="EMBL" id="KI280772">
    <property type="protein sequence ID" value="ESA16770.1"/>
    <property type="molecule type" value="Genomic_DNA"/>
</dbReference>
<dbReference type="PANTHER" id="PTHR48030">
    <property type="entry name" value="SPLICING FACTOR 3B SUBUNIT 4"/>
    <property type="match status" value="1"/>
</dbReference>
<dbReference type="InterPro" id="IPR035979">
    <property type="entry name" value="RBD_domain_sf"/>
</dbReference>
<dbReference type="InterPro" id="IPR012677">
    <property type="entry name" value="Nucleotide-bd_a/b_plait_sf"/>
</dbReference>
<evidence type="ECO:0000256" key="1">
    <source>
        <dbReference type="SAM" id="MobiDB-lite"/>
    </source>
</evidence>
<sequence>MNGNAGRNYEPELRYCRTKRVRGNKEKLERLGWLPKNRITERTKIRFGSALLIRKYILTSSQCHLPKDLVTQTHKDYGFSTSDKKNLDVGASLFIRNLDPGVGEKMLYDTFSAFGVIVQTPKMRQLMQYLNKPVTVSYAFKRVKVKDMEVLQNVYWQPKRRKSKSFVCRCSSTYCSTSNDRSSRASPQQINTGMSRPGIPPPIVSPTRRISCARDKYTNNNTTIA</sequence>
<dbReference type="AlphaFoldDB" id="U9U8Q8"/>
<accession>U9U8Q8</accession>
<dbReference type="HOGENOM" id="CLU_1230466_0_0_1"/>
<feature type="compositionally biased region" description="Polar residues" evidence="1">
    <location>
        <begin position="176"/>
        <end position="194"/>
    </location>
</feature>
<dbReference type="VEuPathDB" id="FungiDB:RhiirFUN_022392"/>